<dbReference type="AlphaFoldDB" id="A0A8J4DR78"/>
<organism evidence="2 3">
    <name type="scientific">Virgisporangium aliadipatigenens</name>
    <dbReference type="NCBI Taxonomy" id="741659"/>
    <lineage>
        <taxon>Bacteria</taxon>
        <taxon>Bacillati</taxon>
        <taxon>Actinomycetota</taxon>
        <taxon>Actinomycetes</taxon>
        <taxon>Micromonosporales</taxon>
        <taxon>Micromonosporaceae</taxon>
        <taxon>Virgisporangium</taxon>
    </lineage>
</organism>
<dbReference type="Proteomes" id="UP000619260">
    <property type="component" value="Unassembled WGS sequence"/>
</dbReference>
<dbReference type="RefSeq" id="WP_203900008.1">
    <property type="nucleotide sequence ID" value="NZ_BOPF01000010.1"/>
</dbReference>
<keyword evidence="3" id="KW-1185">Reference proteome</keyword>
<evidence type="ECO:0000313" key="2">
    <source>
        <dbReference type="EMBL" id="GIJ46498.1"/>
    </source>
</evidence>
<gene>
    <name evidence="2" type="primary">rsbV_1</name>
    <name evidence="2" type="ORF">Val02_33840</name>
</gene>
<protein>
    <submittedName>
        <fullName evidence="2">Anti-anti-sigma factor</fullName>
    </submittedName>
</protein>
<dbReference type="InterPro" id="IPR036513">
    <property type="entry name" value="STAS_dom_sf"/>
</dbReference>
<dbReference type="EMBL" id="BOPF01000010">
    <property type="protein sequence ID" value="GIJ46498.1"/>
    <property type="molecule type" value="Genomic_DNA"/>
</dbReference>
<feature type="domain" description="STAS" evidence="1">
    <location>
        <begin position="19"/>
        <end position="99"/>
    </location>
</feature>
<dbReference type="Pfam" id="PF13466">
    <property type="entry name" value="STAS_2"/>
    <property type="match status" value="1"/>
</dbReference>
<dbReference type="InterPro" id="IPR058548">
    <property type="entry name" value="MlaB-like_STAS"/>
</dbReference>
<dbReference type="CDD" id="cd07043">
    <property type="entry name" value="STAS_anti-anti-sigma_factors"/>
    <property type="match status" value="1"/>
</dbReference>
<name>A0A8J4DR78_9ACTN</name>
<comment type="caution">
    <text evidence="2">The sequence shown here is derived from an EMBL/GenBank/DDBJ whole genome shotgun (WGS) entry which is preliminary data.</text>
</comment>
<evidence type="ECO:0000313" key="3">
    <source>
        <dbReference type="Proteomes" id="UP000619260"/>
    </source>
</evidence>
<dbReference type="Gene3D" id="3.30.750.24">
    <property type="entry name" value="STAS domain"/>
    <property type="match status" value="1"/>
</dbReference>
<accession>A0A8J4DR78</accession>
<dbReference type="InterPro" id="IPR002645">
    <property type="entry name" value="STAS_dom"/>
</dbReference>
<dbReference type="SUPFAM" id="SSF52091">
    <property type="entry name" value="SpoIIaa-like"/>
    <property type="match status" value="1"/>
</dbReference>
<sequence>MTDGTKLRIRPLPDGRPGIAVAGEIDMTNAEDLRAALVTAAQGDSVVVDLTAVTYLGSAGLSVLFAFVSTVRAELLVNELLAPTVSIAGLDRVARIATV</sequence>
<reference evidence="2" key="1">
    <citation type="submission" date="2021-01" db="EMBL/GenBank/DDBJ databases">
        <title>Whole genome shotgun sequence of Virgisporangium aliadipatigenens NBRC 105644.</title>
        <authorList>
            <person name="Komaki H."/>
            <person name="Tamura T."/>
        </authorList>
    </citation>
    <scope>NUCLEOTIDE SEQUENCE</scope>
    <source>
        <strain evidence="2">NBRC 105644</strain>
    </source>
</reference>
<evidence type="ECO:0000259" key="1">
    <source>
        <dbReference type="PROSITE" id="PS50801"/>
    </source>
</evidence>
<dbReference type="PROSITE" id="PS50801">
    <property type="entry name" value="STAS"/>
    <property type="match status" value="1"/>
</dbReference>
<proteinExistence type="predicted"/>